<dbReference type="InterPro" id="IPR045886">
    <property type="entry name" value="ThiF/MoeB/HesA"/>
</dbReference>
<dbReference type="PANTHER" id="PTHR10953">
    <property type="entry name" value="UBIQUITIN-ACTIVATING ENZYME E1"/>
    <property type="match status" value="1"/>
</dbReference>
<dbReference type="GO" id="GO:0034727">
    <property type="term" value="P:piecemeal microautophagy of the nucleus"/>
    <property type="evidence" value="ECO:0007669"/>
    <property type="project" value="TreeGrafter"/>
</dbReference>
<dbReference type="InterPro" id="IPR000594">
    <property type="entry name" value="ThiF_NAD_FAD-bd"/>
</dbReference>
<dbReference type="PROSITE" id="PS51257">
    <property type="entry name" value="PROKAR_LIPOPROTEIN"/>
    <property type="match status" value="1"/>
</dbReference>
<feature type="domain" description="THIF-type NAD/FAD binding fold" evidence="1">
    <location>
        <begin position="3"/>
        <end position="97"/>
    </location>
</feature>
<dbReference type="GO" id="GO:0032446">
    <property type="term" value="P:protein modification by small protein conjugation"/>
    <property type="evidence" value="ECO:0007669"/>
    <property type="project" value="TreeGrafter"/>
</dbReference>
<dbReference type="GO" id="GO:0006995">
    <property type="term" value="P:cellular response to nitrogen starvation"/>
    <property type="evidence" value="ECO:0007669"/>
    <property type="project" value="TreeGrafter"/>
</dbReference>
<accession>A0A9D4RWL2</accession>
<dbReference type="Gene3D" id="3.40.50.720">
    <property type="entry name" value="NAD(P)-binding Rossmann-like Domain"/>
    <property type="match status" value="1"/>
</dbReference>
<protein>
    <recommendedName>
        <fullName evidence="1">THIF-type NAD/FAD binding fold domain-containing protein</fullName>
    </recommendedName>
</protein>
<evidence type="ECO:0000313" key="2">
    <source>
        <dbReference type="EMBL" id="KAH3881610.1"/>
    </source>
</evidence>
<dbReference type="InterPro" id="IPR035985">
    <property type="entry name" value="Ubiquitin-activating_enz"/>
</dbReference>
<dbReference type="SUPFAM" id="SSF69572">
    <property type="entry name" value="Activating enzymes of the ubiquitin-like proteins"/>
    <property type="match status" value="1"/>
</dbReference>
<dbReference type="PANTHER" id="PTHR10953:SF3">
    <property type="entry name" value="UBIQUITIN-LIKE MODIFIER-ACTIVATING ENZYME ATG7"/>
    <property type="match status" value="1"/>
</dbReference>
<sequence length="148" mass="15771">MRWRLLPNLDLETVSSARCLLLGAGTLGCNVARCLLGWGVRTITLVDSGRVSYSNPVRQTLFVFDDCRSEPGGRPKAEAAAEALRRIFPGVKAEGVSLSNATIIRSPLFQKAEGVSLSNATIIRSPLFQKAEGVSLSIPMPGHAVPGP</sequence>
<keyword evidence="3" id="KW-1185">Reference proteome</keyword>
<reference evidence="2" key="2">
    <citation type="submission" date="2020-11" db="EMBL/GenBank/DDBJ databases">
        <authorList>
            <person name="McCartney M.A."/>
            <person name="Auch B."/>
            <person name="Kono T."/>
            <person name="Mallez S."/>
            <person name="Becker A."/>
            <person name="Gohl D.M."/>
            <person name="Silverstein K.A.T."/>
            <person name="Koren S."/>
            <person name="Bechman K.B."/>
            <person name="Herman A."/>
            <person name="Abrahante J.E."/>
            <person name="Garbe J."/>
        </authorList>
    </citation>
    <scope>NUCLEOTIDE SEQUENCE</scope>
    <source>
        <strain evidence="2">Duluth1</strain>
        <tissue evidence="2">Whole animal</tissue>
    </source>
</reference>
<dbReference type="GO" id="GO:0019779">
    <property type="term" value="F:Atg8 activating enzyme activity"/>
    <property type="evidence" value="ECO:0007669"/>
    <property type="project" value="TreeGrafter"/>
</dbReference>
<dbReference type="AlphaFoldDB" id="A0A9D4RWL2"/>
<dbReference type="EMBL" id="JAIWYP010000001">
    <property type="protein sequence ID" value="KAH3881610.1"/>
    <property type="molecule type" value="Genomic_DNA"/>
</dbReference>
<evidence type="ECO:0000313" key="3">
    <source>
        <dbReference type="Proteomes" id="UP000828390"/>
    </source>
</evidence>
<name>A0A9D4RWL2_DREPO</name>
<gene>
    <name evidence="2" type="ORF">DPMN_005536</name>
</gene>
<dbReference type="GO" id="GO:0000045">
    <property type="term" value="P:autophagosome assembly"/>
    <property type="evidence" value="ECO:0007669"/>
    <property type="project" value="TreeGrafter"/>
</dbReference>
<dbReference type="GO" id="GO:0000422">
    <property type="term" value="P:autophagy of mitochondrion"/>
    <property type="evidence" value="ECO:0007669"/>
    <property type="project" value="TreeGrafter"/>
</dbReference>
<dbReference type="Pfam" id="PF00899">
    <property type="entry name" value="ThiF"/>
    <property type="match status" value="1"/>
</dbReference>
<evidence type="ECO:0000259" key="1">
    <source>
        <dbReference type="Pfam" id="PF00899"/>
    </source>
</evidence>
<dbReference type="Proteomes" id="UP000828390">
    <property type="component" value="Unassembled WGS sequence"/>
</dbReference>
<dbReference type="GO" id="GO:0019778">
    <property type="term" value="F:Atg12 activating enzyme activity"/>
    <property type="evidence" value="ECO:0007669"/>
    <property type="project" value="TreeGrafter"/>
</dbReference>
<proteinExistence type="predicted"/>
<comment type="caution">
    <text evidence="2">The sequence shown here is derived from an EMBL/GenBank/DDBJ whole genome shotgun (WGS) entry which is preliminary data.</text>
</comment>
<dbReference type="GO" id="GO:0000407">
    <property type="term" value="C:phagophore assembly site"/>
    <property type="evidence" value="ECO:0007669"/>
    <property type="project" value="TreeGrafter"/>
</dbReference>
<organism evidence="2 3">
    <name type="scientific">Dreissena polymorpha</name>
    <name type="common">Zebra mussel</name>
    <name type="synonym">Mytilus polymorpha</name>
    <dbReference type="NCBI Taxonomy" id="45954"/>
    <lineage>
        <taxon>Eukaryota</taxon>
        <taxon>Metazoa</taxon>
        <taxon>Spiralia</taxon>
        <taxon>Lophotrochozoa</taxon>
        <taxon>Mollusca</taxon>
        <taxon>Bivalvia</taxon>
        <taxon>Autobranchia</taxon>
        <taxon>Heteroconchia</taxon>
        <taxon>Euheterodonta</taxon>
        <taxon>Imparidentia</taxon>
        <taxon>Neoheterodontei</taxon>
        <taxon>Myida</taxon>
        <taxon>Dreissenoidea</taxon>
        <taxon>Dreissenidae</taxon>
        <taxon>Dreissena</taxon>
    </lineage>
</organism>
<reference evidence="2" key="1">
    <citation type="journal article" date="2019" name="bioRxiv">
        <title>The Genome of the Zebra Mussel, Dreissena polymorpha: A Resource for Invasive Species Research.</title>
        <authorList>
            <person name="McCartney M.A."/>
            <person name="Auch B."/>
            <person name="Kono T."/>
            <person name="Mallez S."/>
            <person name="Zhang Y."/>
            <person name="Obille A."/>
            <person name="Becker A."/>
            <person name="Abrahante J.E."/>
            <person name="Garbe J."/>
            <person name="Badalamenti J.P."/>
            <person name="Herman A."/>
            <person name="Mangelson H."/>
            <person name="Liachko I."/>
            <person name="Sullivan S."/>
            <person name="Sone E.D."/>
            <person name="Koren S."/>
            <person name="Silverstein K.A.T."/>
            <person name="Beckman K.B."/>
            <person name="Gohl D.M."/>
        </authorList>
    </citation>
    <scope>NUCLEOTIDE SEQUENCE</scope>
    <source>
        <strain evidence="2">Duluth1</strain>
        <tissue evidence="2">Whole animal</tissue>
    </source>
</reference>